<evidence type="ECO:0000256" key="4">
    <source>
        <dbReference type="ARBA" id="ARBA00023136"/>
    </source>
</evidence>
<keyword evidence="9" id="KW-0969">Cilium</keyword>
<evidence type="ECO:0000313" key="10">
    <source>
        <dbReference type="Proteomes" id="UP000234845"/>
    </source>
</evidence>
<dbReference type="OrthoDB" id="5741235at2"/>
<accession>A0A2N5Y6F8</accession>
<dbReference type="AlphaFoldDB" id="A0A2N5Y6F8"/>
<evidence type="ECO:0000256" key="1">
    <source>
        <dbReference type="ARBA" id="ARBA00022475"/>
    </source>
</evidence>
<organism evidence="9 10">
    <name type="scientific">Kineobactrum sediminis</name>
    <dbReference type="NCBI Taxonomy" id="1905677"/>
    <lineage>
        <taxon>Bacteria</taxon>
        <taxon>Pseudomonadati</taxon>
        <taxon>Pseudomonadota</taxon>
        <taxon>Gammaproteobacteria</taxon>
        <taxon>Cellvibrionales</taxon>
        <taxon>Halieaceae</taxon>
        <taxon>Kineobactrum</taxon>
    </lineage>
</organism>
<comment type="subcellular location">
    <subcellularLocation>
        <location evidence="7">Cell membrane</location>
    </subcellularLocation>
    <subcellularLocation>
        <location evidence="7">Bacterial flagellum basal body</location>
    </subcellularLocation>
</comment>
<dbReference type="InterPro" id="IPR052205">
    <property type="entry name" value="FliO/MopB"/>
</dbReference>
<reference evidence="10" key="1">
    <citation type="submission" date="2017-11" db="EMBL/GenBank/DDBJ databases">
        <title>The draft genome sequence of Chromatocurvus sp. F02.</title>
        <authorList>
            <person name="Du Z.-J."/>
            <person name="Chang Y.-Q."/>
        </authorList>
    </citation>
    <scope>NUCLEOTIDE SEQUENCE [LARGE SCALE GENOMIC DNA]</scope>
    <source>
        <strain evidence="10">F02</strain>
    </source>
</reference>
<keyword evidence="4 7" id="KW-0472">Membrane</keyword>
<dbReference type="GO" id="GO:0009425">
    <property type="term" value="C:bacterial-type flagellum basal body"/>
    <property type="evidence" value="ECO:0007669"/>
    <property type="project" value="UniProtKB-SubCell"/>
</dbReference>
<evidence type="ECO:0000256" key="3">
    <source>
        <dbReference type="ARBA" id="ARBA00022989"/>
    </source>
</evidence>
<keyword evidence="9" id="KW-0966">Cell projection</keyword>
<protein>
    <recommendedName>
        <fullName evidence="7">Flagellar protein</fullName>
    </recommendedName>
</protein>
<name>A0A2N5Y6F8_9GAMM</name>
<keyword evidence="1 7" id="KW-1003">Cell membrane</keyword>
<dbReference type="GO" id="GO:0044781">
    <property type="term" value="P:bacterial-type flagellum organization"/>
    <property type="evidence" value="ECO:0007669"/>
    <property type="project" value="UniProtKB-UniRule"/>
</dbReference>
<dbReference type="RefSeq" id="WP_101519604.1">
    <property type="nucleotide sequence ID" value="NZ_PKLZ01000001.1"/>
</dbReference>
<dbReference type="Pfam" id="PF04347">
    <property type="entry name" value="FliO"/>
    <property type="match status" value="1"/>
</dbReference>
<dbReference type="EMBL" id="PKLZ01000001">
    <property type="protein sequence ID" value="PLW83967.1"/>
    <property type="molecule type" value="Genomic_DNA"/>
</dbReference>
<feature type="signal peptide" evidence="8">
    <location>
        <begin position="1"/>
        <end position="20"/>
    </location>
</feature>
<feature type="chain" id="PRO_5014834058" description="Flagellar protein" evidence="8">
    <location>
        <begin position="21"/>
        <end position="130"/>
    </location>
</feature>
<comment type="caution">
    <text evidence="9">The sequence shown here is derived from an EMBL/GenBank/DDBJ whole genome shotgun (WGS) entry which is preliminary data.</text>
</comment>
<keyword evidence="10" id="KW-1185">Reference proteome</keyword>
<evidence type="ECO:0000256" key="6">
    <source>
        <dbReference type="ARBA" id="ARBA00037937"/>
    </source>
</evidence>
<feature type="transmembrane region" description="Helical" evidence="7">
    <location>
        <begin position="36"/>
        <end position="53"/>
    </location>
</feature>
<sequence length="130" mass="14013">MRCAWLLIVALSGSARHVHAQEMIAADAAGNMLRMVMGLGVVILLVFALAWLARRASVMKFLNRGGEGPIRMLGQLSLGTRERLLLVEVEGQKILLGVVPGRITRLDGIATGESGDFERHLKTAQSGARP</sequence>
<evidence type="ECO:0000256" key="2">
    <source>
        <dbReference type="ARBA" id="ARBA00022692"/>
    </source>
</evidence>
<evidence type="ECO:0000256" key="8">
    <source>
        <dbReference type="SAM" id="SignalP"/>
    </source>
</evidence>
<gene>
    <name evidence="9" type="primary">fliO</name>
    <name evidence="9" type="ORF">CWI75_01025</name>
</gene>
<evidence type="ECO:0000256" key="5">
    <source>
        <dbReference type="ARBA" id="ARBA00023143"/>
    </source>
</evidence>
<keyword evidence="3 7" id="KW-1133">Transmembrane helix</keyword>
<comment type="similarity">
    <text evidence="6 7">Belongs to the FliO/MopB family.</text>
</comment>
<dbReference type="PANTHER" id="PTHR38766">
    <property type="entry name" value="FLAGELLAR PROTEIN FLIO"/>
    <property type="match status" value="1"/>
</dbReference>
<keyword evidence="5 7" id="KW-0975">Bacterial flagellum</keyword>
<dbReference type="GO" id="GO:0005886">
    <property type="term" value="C:plasma membrane"/>
    <property type="evidence" value="ECO:0007669"/>
    <property type="project" value="UniProtKB-SubCell"/>
</dbReference>
<keyword evidence="8" id="KW-0732">Signal</keyword>
<dbReference type="Proteomes" id="UP000234845">
    <property type="component" value="Unassembled WGS sequence"/>
</dbReference>
<dbReference type="PANTHER" id="PTHR38766:SF1">
    <property type="entry name" value="FLAGELLAR PROTEIN FLIO"/>
    <property type="match status" value="1"/>
</dbReference>
<keyword evidence="2 7" id="KW-0812">Transmembrane</keyword>
<evidence type="ECO:0000256" key="7">
    <source>
        <dbReference type="RuleBase" id="RU362064"/>
    </source>
</evidence>
<keyword evidence="9" id="KW-0282">Flagellum</keyword>
<evidence type="ECO:0000313" key="9">
    <source>
        <dbReference type="EMBL" id="PLW83967.1"/>
    </source>
</evidence>
<dbReference type="NCBIfam" id="TIGR03500">
    <property type="entry name" value="FliO_TIGR"/>
    <property type="match status" value="1"/>
</dbReference>
<proteinExistence type="inferred from homology"/>
<dbReference type="InterPro" id="IPR022781">
    <property type="entry name" value="Flagellar_biosynth_FliO"/>
</dbReference>